<name>A0A1G6U8C0_9BACT</name>
<sequence>MADKYEDIAPFRFAGFRITNSQVRNESSKKSIIRKVLDKDKFLRFEL</sequence>
<accession>A0A1G6U8C0</accession>
<organism evidence="1 2">
    <name type="scientific">Algoriphagus faecimaris</name>
    <dbReference type="NCBI Taxonomy" id="686796"/>
    <lineage>
        <taxon>Bacteria</taxon>
        <taxon>Pseudomonadati</taxon>
        <taxon>Bacteroidota</taxon>
        <taxon>Cytophagia</taxon>
        <taxon>Cytophagales</taxon>
        <taxon>Cyclobacteriaceae</taxon>
        <taxon>Algoriphagus</taxon>
    </lineage>
</organism>
<keyword evidence="2" id="KW-1185">Reference proteome</keyword>
<dbReference type="EMBL" id="FNAC01000027">
    <property type="protein sequence ID" value="SDD37539.1"/>
    <property type="molecule type" value="Genomic_DNA"/>
</dbReference>
<protein>
    <submittedName>
        <fullName evidence="1">Uncharacterized protein</fullName>
    </submittedName>
</protein>
<dbReference type="Proteomes" id="UP000199060">
    <property type="component" value="Unassembled WGS sequence"/>
</dbReference>
<evidence type="ECO:0000313" key="1">
    <source>
        <dbReference type="EMBL" id="SDD37539.1"/>
    </source>
</evidence>
<reference evidence="2" key="1">
    <citation type="submission" date="2016-10" db="EMBL/GenBank/DDBJ databases">
        <authorList>
            <person name="Varghese N."/>
            <person name="Submissions S."/>
        </authorList>
    </citation>
    <scope>NUCLEOTIDE SEQUENCE [LARGE SCALE GENOMIC DNA]</scope>
    <source>
        <strain evidence="2">DSM 23095</strain>
    </source>
</reference>
<dbReference type="AlphaFoldDB" id="A0A1G6U8C0"/>
<proteinExistence type="predicted"/>
<gene>
    <name evidence="1" type="ORF">SAMN04488104_10272</name>
</gene>
<evidence type="ECO:0000313" key="2">
    <source>
        <dbReference type="Proteomes" id="UP000199060"/>
    </source>
</evidence>